<dbReference type="Proteomes" id="UP000019678">
    <property type="component" value="Unassembled WGS sequence"/>
</dbReference>
<sequence length="234" mass="24753">MPTQTTNIHTLTETFTSGGKPITVEWLSAPGAAPRPAVIVLHGAEGLVLADVYRSAARTLAQAGFQAFFVHYFDRTGSARASYGSLLQSFPLWQETLRDALTWVGMHAGVAPGPIGVVGVSLGAILGLVTAKDEPRIGALVDYFGPLPDGVLDDARALPPTLVLHGDADRLVPLASTRKLEALLKRLGTPHEVVIYPGEGHGFFGDAQRDAQRRTAVFLGRHLAAGAAEMRSAS</sequence>
<dbReference type="STRING" id="1192034.CAP_7970"/>
<dbReference type="PANTHER" id="PTHR46623:SF6">
    <property type="entry name" value="ALPHA_BETA-HYDROLASES SUPERFAMILY PROTEIN"/>
    <property type="match status" value="1"/>
</dbReference>
<dbReference type="SUPFAM" id="SSF53474">
    <property type="entry name" value="alpha/beta-Hydrolases"/>
    <property type="match status" value="1"/>
</dbReference>
<name>A0A017SZD1_9BACT</name>
<dbReference type="eggNOG" id="COG0412">
    <property type="taxonomic scope" value="Bacteria"/>
</dbReference>
<dbReference type="EMBL" id="ASRX01000075">
    <property type="protein sequence ID" value="EYF01651.1"/>
    <property type="molecule type" value="Genomic_DNA"/>
</dbReference>
<comment type="caution">
    <text evidence="2">The sequence shown here is derived from an EMBL/GenBank/DDBJ whole genome shotgun (WGS) entry which is preliminary data.</text>
</comment>
<dbReference type="Gene3D" id="3.40.50.1820">
    <property type="entry name" value="alpha/beta hydrolase"/>
    <property type="match status" value="1"/>
</dbReference>
<dbReference type="InterPro" id="IPR051049">
    <property type="entry name" value="Dienelactone_hydrolase-like"/>
</dbReference>
<dbReference type="RefSeq" id="WP_044249037.1">
    <property type="nucleotide sequence ID" value="NZ_ASRX01000075.1"/>
</dbReference>
<dbReference type="GO" id="GO:0016787">
    <property type="term" value="F:hydrolase activity"/>
    <property type="evidence" value="ECO:0007669"/>
    <property type="project" value="InterPro"/>
</dbReference>
<accession>A0A017SZD1</accession>
<evidence type="ECO:0000259" key="1">
    <source>
        <dbReference type="Pfam" id="PF01738"/>
    </source>
</evidence>
<dbReference type="AlphaFoldDB" id="A0A017SZD1"/>
<evidence type="ECO:0000313" key="2">
    <source>
        <dbReference type="EMBL" id="EYF01651.1"/>
    </source>
</evidence>
<proteinExistence type="predicted"/>
<dbReference type="PANTHER" id="PTHR46623">
    <property type="entry name" value="CARBOXYMETHYLENEBUTENOLIDASE-RELATED"/>
    <property type="match status" value="1"/>
</dbReference>
<feature type="domain" description="Dienelactone hydrolase" evidence="1">
    <location>
        <begin position="29"/>
        <end position="210"/>
    </location>
</feature>
<evidence type="ECO:0000313" key="3">
    <source>
        <dbReference type="Proteomes" id="UP000019678"/>
    </source>
</evidence>
<dbReference type="OrthoDB" id="9771666at2"/>
<organism evidence="2 3">
    <name type="scientific">Chondromyces apiculatus DSM 436</name>
    <dbReference type="NCBI Taxonomy" id="1192034"/>
    <lineage>
        <taxon>Bacteria</taxon>
        <taxon>Pseudomonadati</taxon>
        <taxon>Myxococcota</taxon>
        <taxon>Polyangia</taxon>
        <taxon>Polyangiales</taxon>
        <taxon>Polyangiaceae</taxon>
        <taxon>Chondromyces</taxon>
    </lineage>
</organism>
<gene>
    <name evidence="2" type="ORF">CAP_7970</name>
</gene>
<keyword evidence="3" id="KW-1185">Reference proteome</keyword>
<dbReference type="Pfam" id="PF01738">
    <property type="entry name" value="DLH"/>
    <property type="match status" value="1"/>
</dbReference>
<reference evidence="2 3" key="1">
    <citation type="submission" date="2013-05" db="EMBL/GenBank/DDBJ databases">
        <title>Genome assembly of Chondromyces apiculatus DSM 436.</title>
        <authorList>
            <person name="Sharma G."/>
            <person name="Khatri I."/>
            <person name="Kaur C."/>
            <person name="Mayilraj S."/>
            <person name="Subramanian S."/>
        </authorList>
    </citation>
    <scope>NUCLEOTIDE SEQUENCE [LARGE SCALE GENOMIC DNA]</scope>
    <source>
        <strain evidence="2 3">DSM 436</strain>
    </source>
</reference>
<dbReference type="InterPro" id="IPR029058">
    <property type="entry name" value="AB_hydrolase_fold"/>
</dbReference>
<dbReference type="InterPro" id="IPR002925">
    <property type="entry name" value="Dienelactn_hydro"/>
</dbReference>
<protein>
    <submittedName>
        <fullName evidence="2">Tiorf75 protein</fullName>
    </submittedName>
</protein>